<evidence type="ECO:0000256" key="9">
    <source>
        <dbReference type="ARBA" id="ARBA00023242"/>
    </source>
</evidence>
<feature type="domain" description="JmjC" evidence="11">
    <location>
        <begin position="65"/>
        <end position="240"/>
    </location>
</feature>
<evidence type="ECO:0000256" key="4">
    <source>
        <dbReference type="ARBA" id="ARBA00022964"/>
    </source>
</evidence>
<keyword evidence="3" id="KW-0156">Chromatin regulator</keyword>
<dbReference type="PANTHER" id="PTHR23123">
    <property type="entry name" value="PHD/F-BOX CONTAINING PROTEIN"/>
    <property type="match status" value="1"/>
</dbReference>
<dbReference type="PROSITE" id="PS51184">
    <property type="entry name" value="JMJC"/>
    <property type="match status" value="1"/>
</dbReference>
<evidence type="ECO:0000256" key="8">
    <source>
        <dbReference type="ARBA" id="ARBA00023163"/>
    </source>
</evidence>
<dbReference type="InterPro" id="IPR003347">
    <property type="entry name" value="JmjC_dom"/>
</dbReference>
<keyword evidence="13" id="KW-1185">Reference proteome</keyword>
<dbReference type="Pfam" id="PF02373">
    <property type="entry name" value="JmjC"/>
    <property type="match status" value="1"/>
</dbReference>
<feature type="non-terminal residue" evidence="12">
    <location>
        <position position="1"/>
    </location>
</feature>
<dbReference type="EMBL" id="JBBHLL010000138">
    <property type="protein sequence ID" value="KAK7813244.1"/>
    <property type="molecule type" value="Genomic_DNA"/>
</dbReference>
<protein>
    <recommendedName>
        <fullName evidence="11">JmjC domain-containing protein</fullName>
    </recommendedName>
</protein>
<reference evidence="12 13" key="1">
    <citation type="journal article" date="2023" name="bioRxiv">
        <title>Conserved and derived expression patterns and positive selection on dental genes reveal complex evolutionary context of ever-growing rodent molars.</title>
        <authorList>
            <person name="Calamari Z.T."/>
            <person name="Song A."/>
            <person name="Cohen E."/>
            <person name="Akter M."/>
            <person name="Roy R.D."/>
            <person name="Hallikas O."/>
            <person name="Christensen M.M."/>
            <person name="Li P."/>
            <person name="Marangoni P."/>
            <person name="Jernvall J."/>
            <person name="Klein O.D."/>
        </authorList>
    </citation>
    <scope>NUCLEOTIDE SEQUENCE [LARGE SCALE GENOMIC DNA]</scope>
    <source>
        <strain evidence="12">V071</strain>
    </source>
</reference>
<dbReference type="InterPro" id="IPR050690">
    <property type="entry name" value="JHDM1_Histone_Demethylase"/>
</dbReference>
<dbReference type="InterPro" id="IPR041070">
    <property type="entry name" value="JHD"/>
</dbReference>
<evidence type="ECO:0000313" key="13">
    <source>
        <dbReference type="Proteomes" id="UP001488838"/>
    </source>
</evidence>
<dbReference type="Gene3D" id="2.60.120.650">
    <property type="entry name" value="Cupin"/>
    <property type="match status" value="2"/>
</dbReference>
<comment type="caution">
    <text evidence="12">The sequence shown here is derived from an EMBL/GenBank/DDBJ whole genome shotgun (WGS) entry which is preliminary data.</text>
</comment>
<evidence type="ECO:0000259" key="11">
    <source>
        <dbReference type="PROSITE" id="PS51184"/>
    </source>
</evidence>
<dbReference type="GO" id="GO:0005634">
    <property type="term" value="C:nucleus"/>
    <property type="evidence" value="ECO:0007669"/>
    <property type="project" value="UniProtKB-SubCell"/>
</dbReference>
<keyword evidence="8" id="KW-0804">Transcription</keyword>
<dbReference type="GO" id="GO:0046872">
    <property type="term" value="F:metal ion binding"/>
    <property type="evidence" value="ECO:0007669"/>
    <property type="project" value="UniProtKB-KW"/>
</dbReference>
<keyword evidence="9" id="KW-0539">Nucleus</keyword>
<keyword evidence="7" id="KW-0805">Transcription regulation</keyword>
<evidence type="ECO:0000256" key="1">
    <source>
        <dbReference type="ARBA" id="ARBA00004123"/>
    </source>
</evidence>
<dbReference type="SMART" id="SM00558">
    <property type="entry name" value="JmjC"/>
    <property type="match status" value="1"/>
</dbReference>
<name>A0AAW0IFB9_MYOGA</name>
<dbReference type="Proteomes" id="UP001488838">
    <property type="component" value="Unassembled WGS sequence"/>
</dbReference>
<dbReference type="Gene3D" id="1.20.58.1360">
    <property type="match status" value="1"/>
</dbReference>
<organism evidence="12 13">
    <name type="scientific">Myodes glareolus</name>
    <name type="common">Bank vole</name>
    <name type="synonym">Clethrionomys glareolus</name>
    <dbReference type="NCBI Taxonomy" id="447135"/>
    <lineage>
        <taxon>Eukaryota</taxon>
        <taxon>Metazoa</taxon>
        <taxon>Chordata</taxon>
        <taxon>Craniata</taxon>
        <taxon>Vertebrata</taxon>
        <taxon>Euteleostomi</taxon>
        <taxon>Mammalia</taxon>
        <taxon>Eutheria</taxon>
        <taxon>Euarchontoglires</taxon>
        <taxon>Glires</taxon>
        <taxon>Rodentia</taxon>
        <taxon>Myomorpha</taxon>
        <taxon>Muroidea</taxon>
        <taxon>Cricetidae</taxon>
        <taxon>Arvicolinae</taxon>
        <taxon>Myodes</taxon>
    </lineage>
</organism>
<keyword evidence="6" id="KW-0408">Iron</keyword>
<feature type="compositionally biased region" description="Low complexity" evidence="10">
    <location>
        <begin position="342"/>
        <end position="357"/>
    </location>
</feature>
<feature type="region of interest" description="Disordered" evidence="10">
    <location>
        <begin position="342"/>
        <end position="371"/>
    </location>
</feature>
<gene>
    <name evidence="12" type="ORF">U0070_005149</name>
</gene>
<keyword evidence="5" id="KW-0560">Oxidoreductase</keyword>
<sequence>RGTMRRRYEDDGISDDEIEGKRTFDLEEKLHTNKYNANFVTFMEGKGSRRMVDVMDVNTQKGIEMTMAQWTRYYETPEEEREKLYNVDFIDWVDNMWPRHLKESQTESTNAILEMQYPKVQKYCLMSVRGCYTDFHVDFGGTSVWYHIHQGGKVFWLIPPTAHNLELYENWLLSGKQGDIFLGDRVSDCQRIELKQGYTFVIPSGWIHAVYTPTDTLVFGGNFLHSFNIPMQLKIYSIEDRTRVPNKFRYPFYYEMCWYVLERYVYCITNRSHLTKEFQKESLSMDMELNELESGNGDEEGVDREARRLNSKRSVLTSPVANGVNLDYDGLGKTCRSLPSLKKTLSGDSSSDSSRGSHNGQVWDPQGSPRKDRQVHLTHFELEGLRCLVDKLESLPLHKKCVPTGIEDEDALIADVK</sequence>
<comment type="subcellular location">
    <subcellularLocation>
        <location evidence="1">Nucleus</location>
    </subcellularLocation>
</comment>
<dbReference type="SUPFAM" id="SSF51197">
    <property type="entry name" value="Clavaminate synthase-like"/>
    <property type="match status" value="1"/>
</dbReference>
<accession>A0AAW0IFB9</accession>
<proteinExistence type="predicted"/>
<evidence type="ECO:0000256" key="6">
    <source>
        <dbReference type="ARBA" id="ARBA00023004"/>
    </source>
</evidence>
<dbReference type="AlphaFoldDB" id="A0AAW0IFB9"/>
<evidence type="ECO:0000256" key="7">
    <source>
        <dbReference type="ARBA" id="ARBA00023015"/>
    </source>
</evidence>
<dbReference type="Pfam" id="PF17811">
    <property type="entry name" value="JHD"/>
    <property type="match status" value="1"/>
</dbReference>
<feature type="non-terminal residue" evidence="12">
    <location>
        <position position="417"/>
    </location>
</feature>
<evidence type="ECO:0000256" key="10">
    <source>
        <dbReference type="SAM" id="MobiDB-lite"/>
    </source>
</evidence>
<keyword evidence="2" id="KW-0479">Metal-binding</keyword>
<evidence type="ECO:0000256" key="3">
    <source>
        <dbReference type="ARBA" id="ARBA00022853"/>
    </source>
</evidence>
<dbReference type="GO" id="GO:0051213">
    <property type="term" value="F:dioxygenase activity"/>
    <property type="evidence" value="ECO:0007669"/>
    <property type="project" value="UniProtKB-KW"/>
</dbReference>
<evidence type="ECO:0000256" key="2">
    <source>
        <dbReference type="ARBA" id="ARBA00022723"/>
    </source>
</evidence>
<evidence type="ECO:0000313" key="12">
    <source>
        <dbReference type="EMBL" id="KAK7813244.1"/>
    </source>
</evidence>
<dbReference type="Gene3D" id="6.10.280.250">
    <property type="match status" value="1"/>
</dbReference>
<evidence type="ECO:0000256" key="5">
    <source>
        <dbReference type="ARBA" id="ARBA00023002"/>
    </source>
</evidence>
<keyword evidence="4" id="KW-0223">Dioxygenase</keyword>
<dbReference type="GO" id="GO:0006325">
    <property type="term" value="P:chromatin organization"/>
    <property type="evidence" value="ECO:0007669"/>
    <property type="project" value="UniProtKB-KW"/>
</dbReference>